<accession>A0ACB8YZB0</accession>
<dbReference type="EMBL" id="CM042017">
    <property type="protein sequence ID" value="KAI3690703.1"/>
    <property type="molecule type" value="Genomic_DNA"/>
</dbReference>
<protein>
    <submittedName>
        <fullName evidence="1">Uncharacterized protein</fullName>
    </submittedName>
</protein>
<comment type="caution">
    <text evidence="1">The sequence shown here is derived from an EMBL/GenBank/DDBJ whole genome shotgun (WGS) entry which is preliminary data.</text>
</comment>
<dbReference type="Proteomes" id="UP001055811">
    <property type="component" value="Linkage Group LG09"/>
</dbReference>
<sequence>MKLKSYKIDSLSYNVNFLQLNENIKIHEWPHIKDRQTFKWHQMTSFGFLSGQSIDLSFSKSLSLCLCFLPPEVTHHPPPPIETAPAPILLLRSPS</sequence>
<proteinExistence type="predicted"/>
<organism evidence="1 2">
    <name type="scientific">Cichorium intybus</name>
    <name type="common">Chicory</name>
    <dbReference type="NCBI Taxonomy" id="13427"/>
    <lineage>
        <taxon>Eukaryota</taxon>
        <taxon>Viridiplantae</taxon>
        <taxon>Streptophyta</taxon>
        <taxon>Embryophyta</taxon>
        <taxon>Tracheophyta</taxon>
        <taxon>Spermatophyta</taxon>
        <taxon>Magnoliopsida</taxon>
        <taxon>eudicotyledons</taxon>
        <taxon>Gunneridae</taxon>
        <taxon>Pentapetalae</taxon>
        <taxon>asterids</taxon>
        <taxon>campanulids</taxon>
        <taxon>Asterales</taxon>
        <taxon>Asteraceae</taxon>
        <taxon>Cichorioideae</taxon>
        <taxon>Cichorieae</taxon>
        <taxon>Cichoriinae</taxon>
        <taxon>Cichorium</taxon>
    </lineage>
</organism>
<keyword evidence="2" id="KW-1185">Reference proteome</keyword>
<reference evidence="2" key="1">
    <citation type="journal article" date="2022" name="Mol. Ecol. Resour.">
        <title>The genomes of chicory, endive, great burdock and yacon provide insights into Asteraceae palaeo-polyploidization history and plant inulin production.</title>
        <authorList>
            <person name="Fan W."/>
            <person name="Wang S."/>
            <person name="Wang H."/>
            <person name="Wang A."/>
            <person name="Jiang F."/>
            <person name="Liu H."/>
            <person name="Zhao H."/>
            <person name="Xu D."/>
            <person name="Zhang Y."/>
        </authorList>
    </citation>
    <scope>NUCLEOTIDE SEQUENCE [LARGE SCALE GENOMIC DNA]</scope>
    <source>
        <strain evidence="2">cv. Punajuju</strain>
    </source>
</reference>
<name>A0ACB8YZB0_CICIN</name>
<evidence type="ECO:0000313" key="1">
    <source>
        <dbReference type="EMBL" id="KAI3690703.1"/>
    </source>
</evidence>
<gene>
    <name evidence="1" type="ORF">L2E82_48908</name>
</gene>
<evidence type="ECO:0000313" key="2">
    <source>
        <dbReference type="Proteomes" id="UP001055811"/>
    </source>
</evidence>
<reference evidence="1 2" key="2">
    <citation type="journal article" date="2022" name="Mol. Ecol. Resour.">
        <title>The genomes of chicory, endive, great burdock and yacon provide insights into Asteraceae paleo-polyploidization history and plant inulin production.</title>
        <authorList>
            <person name="Fan W."/>
            <person name="Wang S."/>
            <person name="Wang H."/>
            <person name="Wang A."/>
            <person name="Jiang F."/>
            <person name="Liu H."/>
            <person name="Zhao H."/>
            <person name="Xu D."/>
            <person name="Zhang Y."/>
        </authorList>
    </citation>
    <scope>NUCLEOTIDE SEQUENCE [LARGE SCALE GENOMIC DNA]</scope>
    <source>
        <strain evidence="2">cv. Punajuju</strain>
        <tissue evidence="1">Leaves</tissue>
    </source>
</reference>